<accession>X1BUN3</accession>
<name>X1BUN3_9ZZZZ</name>
<gene>
    <name evidence="2" type="ORF">S01H4_32014</name>
</gene>
<sequence>MPPEIIDITKVDVTDPKVDDKDKSSSIDAGEFEKAKQSAEAMAGLLKDHGYDSTEDLVEALSSGKELKGKIGDAKVEDLLAKAKTLDSYEQYWAAQDTKTKREEETSDETVARLEKRLDAFESGKNEKIFRSLN</sequence>
<proteinExistence type="predicted"/>
<evidence type="ECO:0000313" key="2">
    <source>
        <dbReference type="EMBL" id="GAG84867.1"/>
    </source>
</evidence>
<comment type="caution">
    <text evidence="2">The sequence shown here is derived from an EMBL/GenBank/DDBJ whole genome shotgun (WGS) entry which is preliminary data.</text>
</comment>
<feature type="compositionally biased region" description="Basic and acidic residues" evidence="1">
    <location>
        <begin position="7"/>
        <end position="34"/>
    </location>
</feature>
<organism evidence="2">
    <name type="scientific">marine sediment metagenome</name>
    <dbReference type="NCBI Taxonomy" id="412755"/>
    <lineage>
        <taxon>unclassified sequences</taxon>
        <taxon>metagenomes</taxon>
        <taxon>ecological metagenomes</taxon>
    </lineage>
</organism>
<reference evidence="2" key="1">
    <citation type="journal article" date="2014" name="Front. Microbiol.">
        <title>High frequency of phylogenetically diverse reductive dehalogenase-homologous genes in deep subseafloor sedimentary metagenomes.</title>
        <authorList>
            <person name="Kawai M."/>
            <person name="Futagami T."/>
            <person name="Toyoda A."/>
            <person name="Takaki Y."/>
            <person name="Nishi S."/>
            <person name="Hori S."/>
            <person name="Arai W."/>
            <person name="Tsubouchi T."/>
            <person name="Morono Y."/>
            <person name="Uchiyama I."/>
            <person name="Ito T."/>
            <person name="Fujiyama A."/>
            <person name="Inagaki F."/>
            <person name="Takami H."/>
        </authorList>
    </citation>
    <scope>NUCLEOTIDE SEQUENCE</scope>
    <source>
        <strain evidence="2">Expedition CK06-06</strain>
    </source>
</reference>
<dbReference type="AlphaFoldDB" id="X1BUN3"/>
<dbReference type="EMBL" id="BART01016682">
    <property type="protein sequence ID" value="GAG84867.1"/>
    <property type="molecule type" value="Genomic_DNA"/>
</dbReference>
<feature type="region of interest" description="Disordered" evidence="1">
    <location>
        <begin position="1"/>
        <end position="34"/>
    </location>
</feature>
<evidence type="ECO:0000256" key="1">
    <source>
        <dbReference type="SAM" id="MobiDB-lite"/>
    </source>
</evidence>
<protein>
    <submittedName>
        <fullName evidence="2">Uncharacterized protein</fullName>
    </submittedName>
</protein>